<organism evidence="2 3">
    <name type="scientific">Corchorus olitorius</name>
    <dbReference type="NCBI Taxonomy" id="93759"/>
    <lineage>
        <taxon>Eukaryota</taxon>
        <taxon>Viridiplantae</taxon>
        <taxon>Streptophyta</taxon>
        <taxon>Embryophyta</taxon>
        <taxon>Tracheophyta</taxon>
        <taxon>Spermatophyta</taxon>
        <taxon>Magnoliopsida</taxon>
        <taxon>eudicotyledons</taxon>
        <taxon>Gunneridae</taxon>
        <taxon>Pentapetalae</taxon>
        <taxon>rosids</taxon>
        <taxon>malvids</taxon>
        <taxon>Malvales</taxon>
        <taxon>Malvaceae</taxon>
        <taxon>Grewioideae</taxon>
        <taxon>Apeibeae</taxon>
        <taxon>Corchorus</taxon>
    </lineage>
</organism>
<dbReference type="OrthoDB" id="60033at2759"/>
<feature type="region of interest" description="Disordered" evidence="1">
    <location>
        <begin position="31"/>
        <end position="56"/>
    </location>
</feature>
<dbReference type="STRING" id="93759.A0A1R3KGU9"/>
<accession>A0A1R3KGU9</accession>
<evidence type="ECO:0008006" key="4">
    <source>
        <dbReference type="Google" id="ProtNLM"/>
    </source>
</evidence>
<sequence length="156" mass="17905">MRIVQMNNDGPMTNGFVELNTHMHDEHKQMRDGVTGEGQGLSEEDESRINEDVEGRNDGKMEVVQVQVHVRGVQQRSQQQPQGPLVRWERFLPLRTLKVLLVENDDSTRHVVCALLRNCGYEVLATTRQAYCRSSVYECLIQYYGDIQELLLGPSF</sequence>
<feature type="compositionally biased region" description="Basic and acidic residues" evidence="1">
    <location>
        <begin position="47"/>
        <end position="56"/>
    </location>
</feature>
<keyword evidence="3" id="KW-1185">Reference proteome</keyword>
<dbReference type="InterPro" id="IPR011006">
    <property type="entry name" value="CheY-like_superfamily"/>
</dbReference>
<evidence type="ECO:0000313" key="3">
    <source>
        <dbReference type="Proteomes" id="UP000187203"/>
    </source>
</evidence>
<evidence type="ECO:0000313" key="2">
    <source>
        <dbReference type="EMBL" id="OMP06313.1"/>
    </source>
</evidence>
<dbReference type="SUPFAM" id="SSF52172">
    <property type="entry name" value="CheY-like"/>
    <property type="match status" value="1"/>
</dbReference>
<dbReference type="AlphaFoldDB" id="A0A1R3KGU9"/>
<evidence type="ECO:0000256" key="1">
    <source>
        <dbReference type="SAM" id="MobiDB-lite"/>
    </source>
</evidence>
<name>A0A1R3KGU9_9ROSI</name>
<dbReference type="EMBL" id="AWUE01013643">
    <property type="protein sequence ID" value="OMP06313.1"/>
    <property type="molecule type" value="Genomic_DNA"/>
</dbReference>
<protein>
    <recommendedName>
        <fullName evidence="4">Response regulatory domain-containing protein</fullName>
    </recommendedName>
</protein>
<gene>
    <name evidence="2" type="ORF">COLO4_08206</name>
</gene>
<reference evidence="3" key="1">
    <citation type="submission" date="2013-09" db="EMBL/GenBank/DDBJ databases">
        <title>Corchorus olitorius genome sequencing.</title>
        <authorList>
            <person name="Alam M."/>
            <person name="Haque M.S."/>
            <person name="Islam M.S."/>
            <person name="Emdad E.M."/>
            <person name="Islam M.M."/>
            <person name="Ahmed B."/>
            <person name="Halim A."/>
            <person name="Hossen Q.M.M."/>
            <person name="Hossain M.Z."/>
            <person name="Ahmed R."/>
            <person name="Khan M.M."/>
            <person name="Islam R."/>
            <person name="Rashid M.M."/>
            <person name="Khan S.A."/>
            <person name="Rahman M.S."/>
            <person name="Alam M."/>
            <person name="Yahiya A.S."/>
            <person name="Khan M.S."/>
            <person name="Azam M.S."/>
            <person name="Haque T."/>
            <person name="Lashkar M.Z.H."/>
            <person name="Akhand A.I."/>
            <person name="Morshed G."/>
            <person name="Roy S."/>
            <person name="Uddin K.S."/>
            <person name="Rabeya T."/>
            <person name="Hossain A.S."/>
            <person name="Chowdhury A."/>
            <person name="Snigdha A.R."/>
            <person name="Mortoza M.S."/>
            <person name="Matin S.A."/>
            <person name="Hoque S.M.E."/>
            <person name="Islam M.K."/>
            <person name="Roy D.K."/>
            <person name="Haider R."/>
            <person name="Moosa M.M."/>
            <person name="Elias S.M."/>
            <person name="Hasan A.M."/>
            <person name="Jahan S."/>
            <person name="Shafiuddin M."/>
            <person name="Mahmood N."/>
            <person name="Shommy N.S."/>
        </authorList>
    </citation>
    <scope>NUCLEOTIDE SEQUENCE [LARGE SCALE GENOMIC DNA]</scope>
    <source>
        <strain evidence="3">cv. O-4</strain>
    </source>
</reference>
<proteinExistence type="predicted"/>
<dbReference type="Proteomes" id="UP000187203">
    <property type="component" value="Unassembled WGS sequence"/>
</dbReference>
<comment type="caution">
    <text evidence="2">The sequence shown here is derived from an EMBL/GenBank/DDBJ whole genome shotgun (WGS) entry which is preliminary data.</text>
</comment>